<dbReference type="SUPFAM" id="SSF56672">
    <property type="entry name" value="DNA/RNA polymerases"/>
    <property type="match status" value="1"/>
</dbReference>
<dbReference type="GO" id="GO:0071897">
    <property type="term" value="P:DNA biosynthetic process"/>
    <property type="evidence" value="ECO:0007669"/>
    <property type="project" value="UniProtKB-ARBA"/>
</dbReference>
<dbReference type="Pfam" id="PF18701">
    <property type="entry name" value="DUF5641"/>
    <property type="match status" value="1"/>
</dbReference>
<sequence>ASINLEERTFVTDCIKDSEAFEELYFSIVAAAKQFVLPHIKLPELNLSTTSQNGSKPKLPEIQMAKFDGQIQNFSSFISLFNALVHESNLTNIEKFTYLLANVEGPALQLVKTVAFRPENYLTAYQALVNRYTNNRVIANFYLNKLLTFTPLKSDAPSSIRSTVDFILTTVASLKSLKIADLADFMFLHLGLRIMDPKTKRAFEDKYVDTPFPTFHDFQQFMNNQSSISDLMETSVSGTTITPSVKERKRVLLTSNSHVPLNSSSKSTPSTSSSCLCCSKANHKLSKCEVFLSMSVPERKTIIQQNRLCFACFGRHTVSMCKSTFCCRICKKKSHNYLLHTGTHLDASSPSSPPDQPPTAEPSTTSNGNAAVSLTNVCPKPSSTSTALLGTAQATILDVTGRSHTCRLVLDSGSQANFMTSSLADRLGLPRKKCSFNISGVGHLPVHSKVQGLVTCKLASRHCPESAMYLDAAIIPRITSDLPTTPLSDKLLSHFSFLTLADPKFITPGPVDMLLGVQAVLDATLEFPGTIKGNPSAVPTIFGYVLMGSVPMESPPAHLHTLLVSSSSGSSLHSIDETMRAFWEQEEVEASHQPSDEDVQCERHFQQTISRDSSGRYIARLPFIDNIRPTLGSTRDRALKRLFRLEKQFEKNLEFRDLYHSCLKDYVHQGHMVRANTPTDYVMTHHGVVKGSSDNMKVRVVFNPSEKDPSGVSLNDTLLVGPKRQGDIGEIISRFRTHKIALTCDVRQMYRAINLHQDDQQFLHFFWRFSPSDPVTEWQLTTVTFGVTSSPFTAQRTIAQLVLDEGEKFPLAAEALRSETYIDDVTTGSDSEEEAMLLQSQLTELLKLGGFELGKWASSSSTLLSNVSSGVINFSDASPSQSTVKVLGIGWDPKADIFCCKIDPTPTQATKRGILSKVARMFDPNGYFSPVIFSLKVLLQQIWLLKIDWDDPISPTLMSTWENLEHELPLLEQVKIPRCIVPTPYQDIHLIGFSDASELGMAAVLYLRVETNEGVHIHVVKSKTKVAPLKSWTIPRLELGAAHLLAKLIHSSKGFIDHLSISKITCFTDSTTVLAWLRTPPYRLKTFVSNRVVQIHEASSSALWRHVPGTQNPADVGSRGLVPSKLIHFEMWWNGPPFLYQPFRDWPSDPNLVVSGLPELKEPTILNFLSLSTPSNLIQLMENSSSLLKLQRIVAYILRFAHNSLLKAKNSSRLGRRIGPISASEYREALSVLVRVTQAHHFGDEIALLEKHKDCSKRLAPLSPFLSPDSFLRVGGRLKWAPLPEKAKRPLLLPKDSHLARLLVDHYHLYSAHGGPRLIQSLLHREYWIMSARSLIRQRIHKCVRCTRYTATVTNPLMADLPKSRLSPGKCFTHTGLDFGGPFSIRLSTRRNAKIDKAYFALFVCMSTRAVHIEVVSSLSTEACLAAIDRFLARRGLPSHFYSDNGRNFRGAAREMSEVHHFLKQANAEFETYLAQREIAWIFNPPIAPNFGGAWEIMIKGAKHHLKRVIGDRCLTFEEFATVFSRIEAILNSRPLIALPGSPDDPADCLTPGHFLVGGPLLARPEADLLEENPNRLKRWQLVTQLTQSFWQRWSKEYLHSLQLRTKWNKKTPELKNGAVVIIRSPNTSPTQWPLGRVDQLLPGADGIVRVARVRTASGVLTRPTNKLVVLPID</sequence>
<protein>
    <submittedName>
        <fullName evidence="3">Transposon Ty3-I Gag-Pol polyprotein</fullName>
    </submittedName>
</protein>
<dbReference type="Gene3D" id="3.10.10.10">
    <property type="entry name" value="HIV Type 1 Reverse Transcriptase, subunit A, domain 1"/>
    <property type="match status" value="1"/>
</dbReference>
<dbReference type="InterPro" id="IPR001584">
    <property type="entry name" value="Integrase_cat-core"/>
</dbReference>
<feature type="region of interest" description="Disordered" evidence="1">
    <location>
        <begin position="345"/>
        <end position="368"/>
    </location>
</feature>
<feature type="compositionally biased region" description="Pro residues" evidence="1">
    <location>
        <begin position="351"/>
        <end position="360"/>
    </location>
</feature>
<reference evidence="3" key="2">
    <citation type="submission" date="2014-07" db="EMBL/GenBank/DDBJ databases">
        <authorList>
            <person name="Hull J."/>
        </authorList>
    </citation>
    <scope>NUCLEOTIDE SEQUENCE</scope>
</reference>
<dbReference type="Gene3D" id="2.40.70.10">
    <property type="entry name" value="Acid Proteases"/>
    <property type="match status" value="1"/>
</dbReference>
<dbReference type="InterPro" id="IPR021109">
    <property type="entry name" value="Peptidase_aspartic_dom_sf"/>
</dbReference>
<dbReference type="EMBL" id="GBHO01008416">
    <property type="protein sequence ID" value="JAG35188.1"/>
    <property type="molecule type" value="Transcribed_RNA"/>
</dbReference>
<dbReference type="EMBL" id="GBHO01008418">
    <property type="protein sequence ID" value="JAG35186.1"/>
    <property type="molecule type" value="Transcribed_RNA"/>
</dbReference>
<dbReference type="GO" id="GO:0003676">
    <property type="term" value="F:nucleic acid binding"/>
    <property type="evidence" value="ECO:0007669"/>
    <property type="project" value="InterPro"/>
</dbReference>
<dbReference type="PANTHER" id="PTHR47331">
    <property type="entry name" value="PHD-TYPE DOMAIN-CONTAINING PROTEIN"/>
    <property type="match status" value="1"/>
</dbReference>
<dbReference type="InterPro" id="IPR008042">
    <property type="entry name" value="Retrotrans_Pao"/>
</dbReference>
<accession>A0A0A9YU87</accession>
<reference evidence="3" key="1">
    <citation type="journal article" date="2014" name="PLoS ONE">
        <title>Transcriptome-Based Identification of ABC Transporters in the Western Tarnished Plant Bug Lygus hesperus.</title>
        <authorList>
            <person name="Hull J.J."/>
            <person name="Chaney K."/>
            <person name="Geib S.M."/>
            <person name="Fabrick J.A."/>
            <person name="Brent C.S."/>
            <person name="Walsh D."/>
            <person name="Lavine L.C."/>
        </authorList>
    </citation>
    <scope>NUCLEOTIDE SEQUENCE</scope>
</reference>
<proteinExistence type="predicted"/>
<evidence type="ECO:0000259" key="2">
    <source>
        <dbReference type="PROSITE" id="PS50994"/>
    </source>
</evidence>
<dbReference type="Gene3D" id="3.30.70.270">
    <property type="match status" value="1"/>
</dbReference>
<dbReference type="SUPFAM" id="SSF53098">
    <property type="entry name" value="Ribonuclease H-like"/>
    <property type="match status" value="1"/>
</dbReference>
<dbReference type="InterPro" id="IPR005312">
    <property type="entry name" value="DUF1759"/>
</dbReference>
<dbReference type="InterPro" id="IPR040676">
    <property type="entry name" value="DUF5641"/>
</dbReference>
<dbReference type="PROSITE" id="PS50994">
    <property type="entry name" value="INTEGRASE"/>
    <property type="match status" value="1"/>
</dbReference>
<dbReference type="InterPro" id="IPR043128">
    <property type="entry name" value="Rev_trsase/Diguanyl_cyclase"/>
</dbReference>
<dbReference type="GO" id="GO:0015074">
    <property type="term" value="P:DNA integration"/>
    <property type="evidence" value="ECO:0007669"/>
    <property type="project" value="InterPro"/>
</dbReference>
<dbReference type="PANTHER" id="PTHR47331:SF4">
    <property type="entry name" value="PEPTIDASE S1 DOMAIN-CONTAINING PROTEIN"/>
    <property type="match status" value="1"/>
</dbReference>
<evidence type="ECO:0000313" key="3">
    <source>
        <dbReference type="EMBL" id="JAG35186.1"/>
    </source>
</evidence>
<dbReference type="InterPro" id="IPR012337">
    <property type="entry name" value="RNaseH-like_sf"/>
</dbReference>
<dbReference type="Gene3D" id="3.30.420.10">
    <property type="entry name" value="Ribonuclease H-like superfamily/Ribonuclease H"/>
    <property type="match status" value="1"/>
</dbReference>
<dbReference type="Pfam" id="PF03564">
    <property type="entry name" value="DUF1759"/>
    <property type="match status" value="1"/>
</dbReference>
<feature type="non-terminal residue" evidence="3">
    <location>
        <position position="1"/>
    </location>
</feature>
<name>A0A0A9YU87_LYGHE</name>
<dbReference type="GO" id="GO:0042575">
    <property type="term" value="C:DNA polymerase complex"/>
    <property type="evidence" value="ECO:0007669"/>
    <property type="project" value="UniProtKB-ARBA"/>
</dbReference>
<gene>
    <name evidence="3" type="primary">TY3B-I_62</name>
    <name evidence="4" type="synonym">TY3B-I_63</name>
    <name evidence="3" type="ORF">CM83_47174</name>
    <name evidence="4" type="ORF">CM83_47176</name>
</gene>
<evidence type="ECO:0000256" key="1">
    <source>
        <dbReference type="SAM" id="MobiDB-lite"/>
    </source>
</evidence>
<feature type="domain" description="Integrase catalytic" evidence="2">
    <location>
        <begin position="1364"/>
        <end position="1554"/>
    </location>
</feature>
<dbReference type="InterPro" id="IPR036397">
    <property type="entry name" value="RNaseH_sf"/>
</dbReference>
<dbReference type="Pfam" id="PF05380">
    <property type="entry name" value="Peptidase_A17"/>
    <property type="match status" value="1"/>
</dbReference>
<organism evidence="3">
    <name type="scientific">Lygus hesperus</name>
    <name type="common">Western plant bug</name>
    <dbReference type="NCBI Taxonomy" id="30085"/>
    <lineage>
        <taxon>Eukaryota</taxon>
        <taxon>Metazoa</taxon>
        <taxon>Ecdysozoa</taxon>
        <taxon>Arthropoda</taxon>
        <taxon>Hexapoda</taxon>
        <taxon>Insecta</taxon>
        <taxon>Pterygota</taxon>
        <taxon>Neoptera</taxon>
        <taxon>Paraneoptera</taxon>
        <taxon>Hemiptera</taxon>
        <taxon>Heteroptera</taxon>
        <taxon>Panheteroptera</taxon>
        <taxon>Cimicomorpha</taxon>
        <taxon>Miridae</taxon>
        <taxon>Mirini</taxon>
        <taxon>Lygus</taxon>
    </lineage>
</organism>
<evidence type="ECO:0000313" key="4">
    <source>
        <dbReference type="EMBL" id="JAG35188.1"/>
    </source>
</evidence>
<dbReference type="InterPro" id="IPR043502">
    <property type="entry name" value="DNA/RNA_pol_sf"/>
</dbReference>